<evidence type="ECO:0000313" key="4">
    <source>
        <dbReference type="EMBL" id="OFW56800.1"/>
    </source>
</evidence>
<gene>
    <name evidence="4" type="ORF">A2Y75_06415</name>
</gene>
<sequence>MEKKQIMFDESMERKQVVKYLEKMVKELSEGKVIVKTDGESLAIEPQDTIRLEVEAKQKKGRERLEIELSWPVEGSGEEEEAEVTAEEKETHSKKHRFGKMIPLGLALAGSLVFAATRRMRRKSKVKKILAKGKGEGEKLRHEGEKLIAEGELMLEKGKHEAEKMLKKGRKAGQKVLH</sequence>
<evidence type="ECO:0000259" key="3">
    <source>
        <dbReference type="Pfam" id="PF20068"/>
    </source>
</evidence>
<feature type="region of interest" description="Disordered" evidence="1">
    <location>
        <begin position="71"/>
        <end position="96"/>
    </location>
</feature>
<dbReference type="NCBIfam" id="TIGR04354">
    <property type="entry name" value="amphi-Trp"/>
    <property type="match status" value="1"/>
</dbReference>
<reference evidence="4 5" key="1">
    <citation type="journal article" date="2016" name="Nat. Commun.">
        <title>Thousands of microbial genomes shed light on interconnected biogeochemical processes in an aquifer system.</title>
        <authorList>
            <person name="Anantharaman K."/>
            <person name="Brown C.T."/>
            <person name="Hug L.A."/>
            <person name="Sharon I."/>
            <person name="Castelle C.J."/>
            <person name="Probst A.J."/>
            <person name="Thomas B.C."/>
            <person name="Singh A."/>
            <person name="Wilkins M.J."/>
            <person name="Karaoz U."/>
            <person name="Brodie E.L."/>
            <person name="Williams K.H."/>
            <person name="Hubbard S.S."/>
            <person name="Banfield J.F."/>
        </authorList>
    </citation>
    <scope>NUCLEOTIDE SEQUENCE [LARGE SCALE GENOMIC DNA]</scope>
</reference>
<dbReference type="InterPro" id="IPR027598">
    <property type="entry name" value="Amphi-Trp_dom"/>
</dbReference>
<feature type="domain" description="Amphi-Trp" evidence="3">
    <location>
        <begin position="5"/>
        <end position="83"/>
    </location>
</feature>
<name>A0A1F2WIX3_9ACTN</name>
<evidence type="ECO:0000256" key="2">
    <source>
        <dbReference type="SAM" id="Phobius"/>
    </source>
</evidence>
<keyword evidence="2" id="KW-1133">Transmembrane helix</keyword>
<feature type="compositionally biased region" description="Acidic residues" evidence="1">
    <location>
        <begin position="76"/>
        <end position="85"/>
    </location>
</feature>
<evidence type="ECO:0000313" key="5">
    <source>
        <dbReference type="Proteomes" id="UP000177876"/>
    </source>
</evidence>
<keyword evidence="2" id="KW-0472">Membrane</keyword>
<feature type="transmembrane region" description="Helical" evidence="2">
    <location>
        <begin position="98"/>
        <end position="117"/>
    </location>
</feature>
<evidence type="ECO:0000256" key="1">
    <source>
        <dbReference type="SAM" id="MobiDB-lite"/>
    </source>
</evidence>
<dbReference type="AlphaFoldDB" id="A0A1F2WIX3"/>
<dbReference type="Pfam" id="PF20068">
    <property type="entry name" value="Amphi-Trp"/>
    <property type="match status" value="1"/>
</dbReference>
<organism evidence="4 5">
    <name type="scientific">Candidatus Solincola sediminis</name>
    <dbReference type="NCBI Taxonomy" id="1797199"/>
    <lineage>
        <taxon>Bacteria</taxon>
        <taxon>Bacillati</taxon>
        <taxon>Actinomycetota</taxon>
        <taxon>Candidatus Geothermincolia</taxon>
        <taxon>Candidatus Geothermincolales</taxon>
        <taxon>Candidatus Geothermincolaceae</taxon>
        <taxon>Candidatus Solincola</taxon>
    </lineage>
</organism>
<comment type="caution">
    <text evidence="4">The sequence shown here is derived from an EMBL/GenBank/DDBJ whole genome shotgun (WGS) entry which is preliminary data.</text>
</comment>
<proteinExistence type="predicted"/>
<accession>A0A1F2WIX3</accession>
<dbReference type="Proteomes" id="UP000177876">
    <property type="component" value="Unassembled WGS sequence"/>
</dbReference>
<dbReference type="STRING" id="1797197.A2Y75_06415"/>
<protein>
    <recommendedName>
        <fullName evidence="3">Amphi-Trp domain-containing protein</fullName>
    </recommendedName>
</protein>
<keyword evidence="2" id="KW-0812">Transmembrane</keyword>
<dbReference type="EMBL" id="MELK01000040">
    <property type="protein sequence ID" value="OFW56800.1"/>
    <property type="molecule type" value="Genomic_DNA"/>
</dbReference>